<reference evidence="1" key="2">
    <citation type="submission" date="2023-05" db="EMBL/GenBank/DDBJ databases">
        <authorList>
            <consortium name="Lawrence Berkeley National Laboratory"/>
            <person name="Steindorff A."/>
            <person name="Hensen N."/>
            <person name="Bonometti L."/>
            <person name="Westerberg I."/>
            <person name="Brannstrom I.O."/>
            <person name="Guillou S."/>
            <person name="Cros-Aarteil S."/>
            <person name="Calhoun S."/>
            <person name="Haridas S."/>
            <person name="Kuo A."/>
            <person name="Mondo S."/>
            <person name="Pangilinan J."/>
            <person name="Riley R."/>
            <person name="Labutti K."/>
            <person name="Andreopoulos B."/>
            <person name="Lipzen A."/>
            <person name="Chen C."/>
            <person name="Yanf M."/>
            <person name="Daum C."/>
            <person name="Ng V."/>
            <person name="Clum A."/>
            <person name="Ohm R."/>
            <person name="Martin F."/>
            <person name="Silar P."/>
            <person name="Natvig D."/>
            <person name="Lalanne C."/>
            <person name="Gautier V."/>
            <person name="Ament-Velasquez S.L."/>
            <person name="Kruys A."/>
            <person name="Hutchinson M.I."/>
            <person name="Powell A.J."/>
            <person name="Barry K."/>
            <person name="Miller A.N."/>
            <person name="Grigoriev I.V."/>
            <person name="Debuchy R."/>
            <person name="Gladieux P."/>
            <person name="Thoren M.H."/>
            <person name="Johannesson H."/>
        </authorList>
    </citation>
    <scope>NUCLEOTIDE SEQUENCE</scope>
    <source>
        <strain evidence="1">CBS 757.83</strain>
    </source>
</reference>
<dbReference type="EMBL" id="MU863770">
    <property type="protein sequence ID" value="KAK4095855.1"/>
    <property type="molecule type" value="Genomic_DNA"/>
</dbReference>
<gene>
    <name evidence="1" type="ORF">N658DRAFT_502228</name>
</gene>
<reference evidence="1" key="1">
    <citation type="journal article" date="2023" name="Mol. Phylogenet. Evol.">
        <title>Genome-scale phylogeny and comparative genomics of the fungal order Sordariales.</title>
        <authorList>
            <person name="Hensen N."/>
            <person name="Bonometti L."/>
            <person name="Westerberg I."/>
            <person name="Brannstrom I.O."/>
            <person name="Guillou S."/>
            <person name="Cros-Aarteil S."/>
            <person name="Calhoun S."/>
            <person name="Haridas S."/>
            <person name="Kuo A."/>
            <person name="Mondo S."/>
            <person name="Pangilinan J."/>
            <person name="Riley R."/>
            <person name="LaButti K."/>
            <person name="Andreopoulos B."/>
            <person name="Lipzen A."/>
            <person name="Chen C."/>
            <person name="Yan M."/>
            <person name="Daum C."/>
            <person name="Ng V."/>
            <person name="Clum A."/>
            <person name="Steindorff A."/>
            <person name="Ohm R.A."/>
            <person name="Martin F."/>
            <person name="Silar P."/>
            <person name="Natvig D.O."/>
            <person name="Lalanne C."/>
            <person name="Gautier V."/>
            <person name="Ament-Velasquez S.L."/>
            <person name="Kruys A."/>
            <person name="Hutchinson M.I."/>
            <person name="Powell A.J."/>
            <person name="Barry K."/>
            <person name="Miller A.N."/>
            <person name="Grigoriev I.V."/>
            <person name="Debuchy R."/>
            <person name="Gladieux P."/>
            <person name="Hiltunen Thoren M."/>
            <person name="Johannesson H."/>
        </authorList>
    </citation>
    <scope>NUCLEOTIDE SEQUENCE</scope>
    <source>
        <strain evidence="1">CBS 757.83</strain>
    </source>
</reference>
<keyword evidence="2" id="KW-1185">Reference proteome</keyword>
<protein>
    <submittedName>
        <fullName evidence="1">Uncharacterized protein</fullName>
    </submittedName>
</protein>
<proteinExistence type="predicted"/>
<name>A0AAN6PTM3_9PEZI</name>
<sequence length="489" mass="54147">MSSQLPNIDDQLVTPANPAREDVVGMDHARCAALHNYLIDYCLAADGRLNEAGQNSQANYFDTFGDAVEAVRQRLHPSVADFLTAARTPDAPLFYFVEGMPGPDWGDFNGLFADETADLEDEPEDSIVRLYYSHADACGGKSGGGMLYHQRRHLACFFVHPDDTECAFPVDKHPQCWYPLETILSHWITLIRLGKVVASPNNEEPALYGSMKIGNWEWRPYGDGQVAGCVAAWDRLCDAIEVRRRQSSGATVDDDSDDNRPSEPLVTSVVLDAAKIANPSFAHAFLSLARRPRHIRQIAPGLSLPPTDAAAFAAAQPFTQMPRQVRHWHGTEPEGIVPPVYLFFSRAGAPQVDVSRCRSSFRGHWDDGQGVAFPSRVPPGVYSEYVDRSEPEATEEAFRMPLPFSLHGARLSSGREVRDMAADELFQHGFKPLGGDPNRPQRLERLLGHWADLVERGVWAVGPHGVEGSIEVFKDATVNWADYTIPSSW</sequence>
<accession>A0AAN6PTM3</accession>
<comment type="caution">
    <text evidence="1">The sequence shown here is derived from an EMBL/GenBank/DDBJ whole genome shotgun (WGS) entry which is preliminary data.</text>
</comment>
<evidence type="ECO:0000313" key="2">
    <source>
        <dbReference type="Proteomes" id="UP001305647"/>
    </source>
</evidence>
<evidence type="ECO:0000313" key="1">
    <source>
        <dbReference type="EMBL" id="KAK4095855.1"/>
    </source>
</evidence>
<organism evidence="1 2">
    <name type="scientific">Parathielavia hyrcaniae</name>
    <dbReference type="NCBI Taxonomy" id="113614"/>
    <lineage>
        <taxon>Eukaryota</taxon>
        <taxon>Fungi</taxon>
        <taxon>Dikarya</taxon>
        <taxon>Ascomycota</taxon>
        <taxon>Pezizomycotina</taxon>
        <taxon>Sordariomycetes</taxon>
        <taxon>Sordariomycetidae</taxon>
        <taxon>Sordariales</taxon>
        <taxon>Chaetomiaceae</taxon>
        <taxon>Parathielavia</taxon>
    </lineage>
</organism>
<dbReference type="AlphaFoldDB" id="A0AAN6PTM3"/>
<dbReference type="Proteomes" id="UP001305647">
    <property type="component" value="Unassembled WGS sequence"/>
</dbReference>